<evidence type="ECO:0000256" key="2">
    <source>
        <dbReference type="SAM" id="SignalP"/>
    </source>
</evidence>
<dbReference type="STRING" id="1120964.GCA_001313265_06255"/>
<proteinExistence type="predicted"/>
<dbReference type="AlphaFoldDB" id="A0A1H5VW20"/>
<evidence type="ECO:0000256" key="1">
    <source>
        <dbReference type="SAM" id="MobiDB-lite"/>
    </source>
</evidence>
<name>A0A1H5VW20_9BACT</name>
<keyword evidence="2" id="KW-0732">Signal</keyword>
<dbReference type="OrthoDB" id="797657at2"/>
<sequence length="120" mass="13464">MKKLTLFIFAFAISTMTFSQEILMGPKFKNAPVGKVQGPRITLLHESSPASLQGPVAKNTEVWMARSAKKVTVGFRDTIDNPKGIQAKNNNPWDKKTSKVDSKAVYEEPKSMRPKKGWFH</sequence>
<feature type="chain" id="PRO_5009287666" evidence="2">
    <location>
        <begin position="20"/>
        <end position="120"/>
    </location>
</feature>
<feature type="compositionally biased region" description="Basic and acidic residues" evidence="1">
    <location>
        <begin position="93"/>
        <end position="111"/>
    </location>
</feature>
<reference evidence="4" key="1">
    <citation type="submission" date="2016-10" db="EMBL/GenBank/DDBJ databases">
        <authorList>
            <person name="Varghese N."/>
            <person name="Submissions S."/>
        </authorList>
    </citation>
    <scope>NUCLEOTIDE SEQUENCE [LARGE SCALE GENOMIC DNA]</scope>
    <source>
        <strain evidence="4">DSM 17298</strain>
    </source>
</reference>
<evidence type="ECO:0000313" key="4">
    <source>
        <dbReference type="Proteomes" id="UP000236736"/>
    </source>
</evidence>
<feature type="region of interest" description="Disordered" evidence="1">
    <location>
        <begin position="82"/>
        <end position="120"/>
    </location>
</feature>
<organism evidence="3 4">
    <name type="scientific">Algoriphagus boritolerans DSM 17298 = JCM 18970</name>
    <dbReference type="NCBI Taxonomy" id="1120964"/>
    <lineage>
        <taxon>Bacteria</taxon>
        <taxon>Pseudomonadati</taxon>
        <taxon>Bacteroidota</taxon>
        <taxon>Cytophagia</taxon>
        <taxon>Cytophagales</taxon>
        <taxon>Cyclobacteriaceae</taxon>
        <taxon>Algoriphagus</taxon>
    </lineage>
</organism>
<keyword evidence="4" id="KW-1185">Reference proteome</keyword>
<dbReference type="RefSeq" id="WP_103924501.1">
    <property type="nucleotide sequence ID" value="NZ_FNVR01000008.1"/>
</dbReference>
<protein>
    <submittedName>
        <fullName evidence="3">Uncharacterized protein</fullName>
    </submittedName>
</protein>
<feature type="signal peptide" evidence="2">
    <location>
        <begin position="1"/>
        <end position="19"/>
    </location>
</feature>
<accession>A0A1H5VW20</accession>
<dbReference type="Proteomes" id="UP000236736">
    <property type="component" value="Unassembled WGS sequence"/>
</dbReference>
<evidence type="ECO:0000313" key="3">
    <source>
        <dbReference type="EMBL" id="SEF91188.1"/>
    </source>
</evidence>
<dbReference type="EMBL" id="FNVR01000008">
    <property type="protein sequence ID" value="SEF91188.1"/>
    <property type="molecule type" value="Genomic_DNA"/>
</dbReference>
<gene>
    <name evidence="3" type="ORF">SAMN03080598_01825</name>
</gene>